<keyword evidence="6" id="KW-0503">Monooxygenase</keyword>
<dbReference type="PANTHER" id="PTHR24289:SF20">
    <property type="entry name" value="STEROID 17-ALPHA-HYDROXYLASE_17,20 LYASE"/>
    <property type="match status" value="1"/>
</dbReference>
<keyword evidence="7" id="KW-1133">Transmembrane helix</keyword>
<comment type="similarity">
    <text evidence="1">Belongs to the cytochrome P450 family.</text>
</comment>
<dbReference type="Proteomes" id="UP000005408">
    <property type="component" value="Unassembled WGS sequence"/>
</dbReference>
<dbReference type="InterPro" id="IPR036396">
    <property type="entry name" value="Cyt_P450_sf"/>
</dbReference>
<feature type="transmembrane region" description="Helical" evidence="7">
    <location>
        <begin position="6"/>
        <end position="25"/>
    </location>
</feature>
<dbReference type="GO" id="GO:0042446">
    <property type="term" value="P:hormone biosynthetic process"/>
    <property type="evidence" value="ECO:0007669"/>
    <property type="project" value="TreeGrafter"/>
</dbReference>
<keyword evidence="2" id="KW-0349">Heme</keyword>
<evidence type="ECO:0000313" key="8">
    <source>
        <dbReference type="EnsemblMetazoa" id="G15442.1:cds"/>
    </source>
</evidence>
<dbReference type="AlphaFoldDB" id="A0A8W8IS97"/>
<keyword evidence="3" id="KW-0479">Metal-binding</keyword>
<evidence type="ECO:0000256" key="6">
    <source>
        <dbReference type="ARBA" id="ARBA00023033"/>
    </source>
</evidence>
<dbReference type="GO" id="GO:0004508">
    <property type="term" value="F:steroid 17-alpha-monooxygenase activity"/>
    <property type="evidence" value="ECO:0007669"/>
    <property type="project" value="TreeGrafter"/>
</dbReference>
<evidence type="ECO:0000256" key="5">
    <source>
        <dbReference type="ARBA" id="ARBA00023004"/>
    </source>
</evidence>
<dbReference type="Gene3D" id="1.10.630.10">
    <property type="entry name" value="Cytochrome P450"/>
    <property type="match status" value="1"/>
</dbReference>
<accession>A0A8W8IS97</accession>
<dbReference type="GO" id="GO:0005506">
    <property type="term" value="F:iron ion binding"/>
    <property type="evidence" value="ECO:0007669"/>
    <property type="project" value="InterPro"/>
</dbReference>
<evidence type="ECO:0000256" key="7">
    <source>
        <dbReference type="SAM" id="Phobius"/>
    </source>
</evidence>
<reference evidence="8" key="1">
    <citation type="submission" date="2022-08" db="UniProtKB">
        <authorList>
            <consortium name="EnsemblMetazoa"/>
        </authorList>
    </citation>
    <scope>IDENTIFICATION</scope>
    <source>
        <strain evidence="8">05x7-T-G4-1.051#20</strain>
    </source>
</reference>
<keyword evidence="4" id="KW-0560">Oxidoreductase</keyword>
<dbReference type="SUPFAM" id="SSF48264">
    <property type="entry name" value="Cytochrome P450"/>
    <property type="match status" value="1"/>
</dbReference>
<keyword evidence="7" id="KW-0472">Membrane</keyword>
<name>A0A8W8IS97_MAGGI</name>
<dbReference type="GO" id="GO:0042448">
    <property type="term" value="P:progesterone metabolic process"/>
    <property type="evidence" value="ECO:0007669"/>
    <property type="project" value="TreeGrafter"/>
</dbReference>
<sequence length="156" mass="17860">MLTLSMNTQTILAGMSIGLFVYYVIKRMRYRLPPGPWCIPLVGHYKIYSSPEIHVKIAKLAKEYGPIVRLSVGGVFSEGGKNIALANYSASRKYHRKIAGKALKHYLQGDLLEDMIQENMNKFLDKMSEEKGPFVFNEYVDLMVFHQLYTICFGEK</sequence>
<keyword evidence="7" id="KW-0812">Transmembrane</keyword>
<evidence type="ECO:0000256" key="3">
    <source>
        <dbReference type="ARBA" id="ARBA00022723"/>
    </source>
</evidence>
<evidence type="ECO:0000256" key="4">
    <source>
        <dbReference type="ARBA" id="ARBA00023002"/>
    </source>
</evidence>
<keyword evidence="9" id="KW-1185">Reference proteome</keyword>
<proteinExistence type="inferred from homology"/>
<dbReference type="PANTHER" id="PTHR24289">
    <property type="entry name" value="STEROID 17-ALPHA-HYDROXYLASE/17,20 LYASE"/>
    <property type="match status" value="1"/>
</dbReference>
<organism evidence="8 9">
    <name type="scientific">Magallana gigas</name>
    <name type="common">Pacific oyster</name>
    <name type="synonym">Crassostrea gigas</name>
    <dbReference type="NCBI Taxonomy" id="29159"/>
    <lineage>
        <taxon>Eukaryota</taxon>
        <taxon>Metazoa</taxon>
        <taxon>Spiralia</taxon>
        <taxon>Lophotrochozoa</taxon>
        <taxon>Mollusca</taxon>
        <taxon>Bivalvia</taxon>
        <taxon>Autobranchia</taxon>
        <taxon>Pteriomorphia</taxon>
        <taxon>Ostreida</taxon>
        <taxon>Ostreoidea</taxon>
        <taxon>Ostreidae</taxon>
        <taxon>Magallana</taxon>
    </lineage>
</organism>
<keyword evidence="5" id="KW-0408">Iron</keyword>
<evidence type="ECO:0000256" key="1">
    <source>
        <dbReference type="ARBA" id="ARBA00010617"/>
    </source>
</evidence>
<protein>
    <submittedName>
        <fullName evidence="8">Uncharacterized protein</fullName>
    </submittedName>
</protein>
<dbReference type="EnsemblMetazoa" id="G15442.1">
    <property type="protein sequence ID" value="G15442.1:cds"/>
    <property type="gene ID" value="G15442"/>
</dbReference>
<evidence type="ECO:0000256" key="2">
    <source>
        <dbReference type="ARBA" id="ARBA00022617"/>
    </source>
</evidence>
<evidence type="ECO:0000313" key="9">
    <source>
        <dbReference type="Proteomes" id="UP000005408"/>
    </source>
</evidence>
<dbReference type="GO" id="GO:0020037">
    <property type="term" value="F:heme binding"/>
    <property type="evidence" value="ECO:0007669"/>
    <property type="project" value="InterPro"/>
</dbReference>